<protein>
    <submittedName>
        <fullName evidence="1">Uncharacterized protein</fullName>
    </submittedName>
</protein>
<dbReference type="EMBL" id="JACSDY010000011">
    <property type="protein sequence ID" value="KAF7415626.1"/>
    <property type="molecule type" value="Genomic_DNA"/>
</dbReference>
<gene>
    <name evidence="1" type="ORF">H0235_012218</name>
</gene>
<sequence>MNLMTDQKEIFWIGQCIDFVLITRPTLSPHKEAMDRIVSHAWNVVEDSRRSSVPTENVLYLLTQLKKQSDRYADGTGCSSAPVRVRCANKRGKARKRIKGFRIGVPLSARIPRVNLFCSEKVA</sequence>
<evidence type="ECO:0000313" key="1">
    <source>
        <dbReference type="EMBL" id="KAF7415626.1"/>
    </source>
</evidence>
<organism evidence="1 2">
    <name type="scientific">Vespula pensylvanica</name>
    <name type="common">Western yellow jacket</name>
    <name type="synonym">Wasp</name>
    <dbReference type="NCBI Taxonomy" id="30213"/>
    <lineage>
        <taxon>Eukaryota</taxon>
        <taxon>Metazoa</taxon>
        <taxon>Ecdysozoa</taxon>
        <taxon>Arthropoda</taxon>
        <taxon>Hexapoda</taxon>
        <taxon>Insecta</taxon>
        <taxon>Pterygota</taxon>
        <taxon>Neoptera</taxon>
        <taxon>Endopterygota</taxon>
        <taxon>Hymenoptera</taxon>
        <taxon>Apocrita</taxon>
        <taxon>Aculeata</taxon>
        <taxon>Vespoidea</taxon>
        <taxon>Vespidae</taxon>
        <taxon>Vespinae</taxon>
        <taxon>Vespula</taxon>
    </lineage>
</organism>
<comment type="caution">
    <text evidence="1">The sequence shown here is derived from an EMBL/GenBank/DDBJ whole genome shotgun (WGS) entry which is preliminary data.</text>
</comment>
<keyword evidence="2" id="KW-1185">Reference proteome</keyword>
<name>A0A834NQD8_VESPE</name>
<dbReference type="AlphaFoldDB" id="A0A834NQD8"/>
<accession>A0A834NQD8</accession>
<evidence type="ECO:0000313" key="2">
    <source>
        <dbReference type="Proteomes" id="UP000600918"/>
    </source>
</evidence>
<reference evidence="1" key="1">
    <citation type="journal article" date="2020" name="G3 (Bethesda)">
        <title>High-Quality Assemblies for Three Invasive Social Wasps from the &lt;i&gt;Vespula&lt;/i&gt; Genus.</title>
        <authorList>
            <person name="Harrop T.W.R."/>
            <person name="Guhlin J."/>
            <person name="McLaughlin G.M."/>
            <person name="Permina E."/>
            <person name="Stockwell P."/>
            <person name="Gilligan J."/>
            <person name="Le Lec M.F."/>
            <person name="Gruber M.A.M."/>
            <person name="Quinn O."/>
            <person name="Lovegrove M."/>
            <person name="Duncan E.J."/>
            <person name="Remnant E.J."/>
            <person name="Van Eeckhoven J."/>
            <person name="Graham B."/>
            <person name="Knapp R.A."/>
            <person name="Langford K.W."/>
            <person name="Kronenberg Z."/>
            <person name="Press M.O."/>
            <person name="Eacker S.M."/>
            <person name="Wilson-Rankin E.E."/>
            <person name="Purcell J."/>
            <person name="Lester P.J."/>
            <person name="Dearden P.K."/>
        </authorList>
    </citation>
    <scope>NUCLEOTIDE SEQUENCE</scope>
    <source>
        <strain evidence="1">Volc-1</strain>
    </source>
</reference>
<dbReference type="Proteomes" id="UP000600918">
    <property type="component" value="Unassembled WGS sequence"/>
</dbReference>
<proteinExistence type="predicted"/>